<dbReference type="Proteomes" id="UP000008064">
    <property type="component" value="Unassembled WGS sequence"/>
</dbReference>
<gene>
    <name evidence="10" type="ORF">SERLADRAFT_341303</name>
</gene>
<evidence type="ECO:0000313" key="10">
    <source>
        <dbReference type="EMBL" id="EGO19689.1"/>
    </source>
</evidence>
<keyword evidence="8" id="KW-0503">Monooxygenase</keyword>
<evidence type="ECO:0008006" key="11">
    <source>
        <dbReference type="Google" id="ProtNLM"/>
    </source>
</evidence>
<dbReference type="GeneID" id="18808961"/>
<keyword evidence="7 9" id="KW-0408">Iron</keyword>
<proteinExistence type="inferred from homology"/>
<keyword evidence="4 9" id="KW-0349">Heme</keyword>
<dbReference type="InterPro" id="IPR050364">
    <property type="entry name" value="Cytochrome_P450_fung"/>
</dbReference>
<accession>F8PBQ1</accession>
<comment type="cofactor">
    <cofactor evidence="1 9">
        <name>heme</name>
        <dbReference type="ChEBI" id="CHEBI:30413"/>
    </cofactor>
</comment>
<reference evidence="10" key="1">
    <citation type="submission" date="2011-04" db="EMBL/GenBank/DDBJ databases">
        <title>Evolution of plant cell wall degrading machinery underlies the functional diversity of forest fungi.</title>
        <authorList>
            <consortium name="US DOE Joint Genome Institute (JGI-PGF)"/>
            <person name="Eastwood D.C."/>
            <person name="Floudas D."/>
            <person name="Binder M."/>
            <person name="Majcherczyk A."/>
            <person name="Schneider P."/>
            <person name="Aerts A."/>
            <person name="Asiegbu F.O."/>
            <person name="Baker S.E."/>
            <person name="Barry K."/>
            <person name="Bendiksby M."/>
            <person name="Blumentritt M."/>
            <person name="Coutinho P.M."/>
            <person name="Cullen D."/>
            <person name="Cullen D."/>
            <person name="Gathman A."/>
            <person name="Goodell B."/>
            <person name="Henrissat B."/>
            <person name="Ihrmark K."/>
            <person name="Kauserud H."/>
            <person name="Kohler A."/>
            <person name="LaButti K."/>
            <person name="Lapidus A."/>
            <person name="Lavin J.L."/>
            <person name="Lee Y.-H."/>
            <person name="Lindquist E."/>
            <person name="Lilly W."/>
            <person name="Lucas S."/>
            <person name="Morin E."/>
            <person name="Murat C."/>
            <person name="Oguiza J.A."/>
            <person name="Park J."/>
            <person name="Pisabarro A.G."/>
            <person name="Riley R."/>
            <person name="Rosling A."/>
            <person name="Salamov A."/>
            <person name="Schmidt O."/>
            <person name="Schmutz J."/>
            <person name="Skrede I."/>
            <person name="Stenlid J."/>
            <person name="Wiebenga A."/>
            <person name="Xie X."/>
            <person name="Kues U."/>
            <person name="Hibbett D.S."/>
            <person name="Hoffmeister D."/>
            <person name="Hogberg N."/>
            <person name="Martin F."/>
            <person name="Grigoriev I.V."/>
            <person name="Watkinson S.C."/>
        </authorList>
    </citation>
    <scope>NUCLEOTIDE SEQUENCE</scope>
    <source>
        <strain evidence="10">S7.9</strain>
    </source>
</reference>
<evidence type="ECO:0000256" key="2">
    <source>
        <dbReference type="ARBA" id="ARBA00005179"/>
    </source>
</evidence>
<evidence type="ECO:0000256" key="7">
    <source>
        <dbReference type="ARBA" id="ARBA00023004"/>
    </source>
</evidence>
<dbReference type="InterPro" id="IPR001128">
    <property type="entry name" value="Cyt_P450"/>
</dbReference>
<keyword evidence="6" id="KW-0560">Oxidoreductase</keyword>
<comment type="pathway">
    <text evidence="2">Secondary metabolite biosynthesis.</text>
</comment>
<dbReference type="InterPro" id="IPR002401">
    <property type="entry name" value="Cyt_P450_E_grp-I"/>
</dbReference>
<feature type="non-terminal residue" evidence="10">
    <location>
        <position position="1"/>
    </location>
</feature>
<dbReference type="Pfam" id="PF00067">
    <property type="entry name" value="p450"/>
    <property type="match status" value="1"/>
</dbReference>
<protein>
    <recommendedName>
        <fullName evidence="11">Cytochrome P450</fullName>
    </recommendedName>
</protein>
<sequence>PSAPFKVAQWTKHYGPVFSLRRGGAVYVVIGRHQAAVEIMERESASLADRPYFVSAGETLESGMRVHDIHSGPTLNKLRRAMHDFFQGDAIENHKHALFQASGILMFTISLEPNEHHKLTRSYATTLIHTLAYAYCTSSSGHVADMQATFASRLLERLPTLLQPSPGSWKTRYGGLSRHDDRMNVKLHKWHVEEGQFHKSMVDSVRGNSRSNTAAPCFTTHLLSQQSNPEDGLSDDELACLVGSMFGAGADTIASAISIIIMAAATHPLAQTHVQEELDRVVGDKRAPTFDDEKALPMTMAFMLESFRWRPVTVRGYPHRATKDIIWKKYVIPKGAIVVGNHWAIAHDPDVFPKPDDFNPLRWLDKAGRLRDDMKFFNYGFGQRACPGQDLANHALFIATAHLLWAFRISEDPKDKIDTMKFTDSVNLHPEPFAAVFQKRGEWRKELL</sequence>
<evidence type="ECO:0000256" key="1">
    <source>
        <dbReference type="ARBA" id="ARBA00001971"/>
    </source>
</evidence>
<evidence type="ECO:0000256" key="3">
    <source>
        <dbReference type="ARBA" id="ARBA00010617"/>
    </source>
</evidence>
<dbReference type="Gene3D" id="1.10.630.10">
    <property type="entry name" value="Cytochrome P450"/>
    <property type="match status" value="1"/>
</dbReference>
<dbReference type="GO" id="GO:0016705">
    <property type="term" value="F:oxidoreductase activity, acting on paired donors, with incorporation or reduction of molecular oxygen"/>
    <property type="evidence" value="ECO:0007669"/>
    <property type="project" value="InterPro"/>
</dbReference>
<dbReference type="SUPFAM" id="SSF48264">
    <property type="entry name" value="Cytochrome P450"/>
    <property type="match status" value="1"/>
</dbReference>
<dbReference type="PANTHER" id="PTHR46300">
    <property type="entry name" value="P450, PUTATIVE (EUROFUNG)-RELATED-RELATED"/>
    <property type="match status" value="1"/>
</dbReference>
<evidence type="ECO:0000256" key="4">
    <source>
        <dbReference type="ARBA" id="ARBA00022617"/>
    </source>
</evidence>
<dbReference type="KEGG" id="sla:SERLADRAFT_341303"/>
<dbReference type="AlphaFoldDB" id="F8PBQ1"/>
<evidence type="ECO:0000256" key="8">
    <source>
        <dbReference type="ARBA" id="ARBA00023033"/>
    </source>
</evidence>
<dbReference type="GO" id="GO:0004497">
    <property type="term" value="F:monooxygenase activity"/>
    <property type="evidence" value="ECO:0007669"/>
    <property type="project" value="UniProtKB-KW"/>
</dbReference>
<dbReference type="InterPro" id="IPR036396">
    <property type="entry name" value="Cyt_P450_sf"/>
</dbReference>
<dbReference type="GO" id="GO:0005506">
    <property type="term" value="F:iron ion binding"/>
    <property type="evidence" value="ECO:0007669"/>
    <property type="project" value="InterPro"/>
</dbReference>
<dbReference type="HOGENOM" id="CLU_001570_2_1_1"/>
<comment type="similarity">
    <text evidence="3">Belongs to the cytochrome P450 family.</text>
</comment>
<name>F8PBQ1_SERL9</name>
<evidence type="ECO:0000256" key="9">
    <source>
        <dbReference type="PIRSR" id="PIRSR602401-1"/>
    </source>
</evidence>
<evidence type="ECO:0000256" key="6">
    <source>
        <dbReference type="ARBA" id="ARBA00023002"/>
    </source>
</evidence>
<dbReference type="GO" id="GO:0020037">
    <property type="term" value="F:heme binding"/>
    <property type="evidence" value="ECO:0007669"/>
    <property type="project" value="InterPro"/>
</dbReference>
<dbReference type="PRINTS" id="PR00463">
    <property type="entry name" value="EP450I"/>
</dbReference>
<evidence type="ECO:0000256" key="5">
    <source>
        <dbReference type="ARBA" id="ARBA00022723"/>
    </source>
</evidence>
<dbReference type="OrthoDB" id="2789670at2759"/>
<feature type="non-terminal residue" evidence="10">
    <location>
        <position position="448"/>
    </location>
</feature>
<dbReference type="PANTHER" id="PTHR46300:SF1">
    <property type="entry name" value="P450, PUTATIVE (EUROFUNG)-RELATED"/>
    <property type="match status" value="1"/>
</dbReference>
<dbReference type="RefSeq" id="XP_007323822.1">
    <property type="nucleotide sequence ID" value="XM_007323760.1"/>
</dbReference>
<organism>
    <name type="scientific">Serpula lacrymans var. lacrymans (strain S7.9)</name>
    <name type="common">Dry rot fungus</name>
    <dbReference type="NCBI Taxonomy" id="578457"/>
    <lineage>
        <taxon>Eukaryota</taxon>
        <taxon>Fungi</taxon>
        <taxon>Dikarya</taxon>
        <taxon>Basidiomycota</taxon>
        <taxon>Agaricomycotina</taxon>
        <taxon>Agaricomycetes</taxon>
        <taxon>Agaricomycetidae</taxon>
        <taxon>Boletales</taxon>
        <taxon>Coniophorineae</taxon>
        <taxon>Serpulaceae</taxon>
        <taxon>Serpula</taxon>
    </lineage>
</organism>
<dbReference type="EMBL" id="GL945443">
    <property type="protein sequence ID" value="EGO19689.1"/>
    <property type="molecule type" value="Genomic_DNA"/>
</dbReference>
<keyword evidence="5 9" id="KW-0479">Metal-binding</keyword>
<feature type="binding site" description="axial binding residue" evidence="9">
    <location>
        <position position="386"/>
    </location>
    <ligand>
        <name>heme</name>
        <dbReference type="ChEBI" id="CHEBI:30413"/>
    </ligand>
    <ligandPart>
        <name>Fe</name>
        <dbReference type="ChEBI" id="CHEBI:18248"/>
    </ligandPart>
</feature>